<dbReference type="RefSeq" id="WP_140996152.1">
    <property type="nucleotide sequence ID" value="NZ_VDCZ01000001.1"/>
</dbReference>
<dbReference type="SUPFAM" id="SSF51735">
    <property type="entry name" value="NAD(P)-binding Rossmann-fold domains"/>
    <property type="match status" value="1"/>
</dbReference>
<protein>
    <submittedName>
        <fullName evidence="2">CoA-binding protein</fullName>
    </submittedName>
</protein>
<dbReference type="Proteomes" id="UP000431264">
    <property type="component" value="Unassembled WGS sequence"/>
</dbReference>
<evidence type="ECO:0000259" key="1">
    <source>
        <dbReference type="Pfam" id="PF13380"/>
    </source>
</evidence>
<gene>
    <name evidence="2" type="ORF">GOQ30_01000</name>
</gene>
<organism evidence="2 3">
    <name type="scientific">Flavobacterium profundi</name>
    <dbReference type="NCBI Taxonomy" id="1774945"/>
    <lineage>
        <taxon>Bacteria</taxon>
        <taxon>Pseudomonadati</taxon>
        <taxon>Bacteroidota</taxon>
        <taxon>Flavobacteriia</taxon>
        <taxon>Flavobacteriales</taxon>
        <taxon>Flavobacteriaceae</taxon>
        <taxon>Flavobacterium</taxon>
    </lineage>
</organism>
<keyword evidence="3" id="KW-1185">Reference proteome</keyword>
<reference evidence="3" key="1">
    <citation type="submission" date="2019-05" db="EMBL/GenBank/DDBJ databases">
        <title>Flavobacterium profundi sp. nov., isolated from a deep-sea seamount.</title>
        <authorList>
            <person name="Zhang D.-C."/>
        </authorList>
    </citation>
    <scope>NUCLEOTIDE SEQUENCE [LARGE SCALE GENOMIC DNA]</scope>
    <source>
        <strain evidence="3">TP390</strain>
    </source>
</reference>
<dbReference type="Pfam" id="PF13380">
    <property type="entry name" value="CoA_binding_2"/>
    <property type="match status" value="1"/>
</dbReference>
<accession>A0A6I4IRS5</accession>
<evidence type="ECO:0000313" key="2">
    <source>
        <dbReference type="EMBL" id="MVO07737.1"/>
    </source>
</evidence>
<proteinExistence type="predicted"/>
<dbReference type="OrthoDB" id="708726at2"/>
<dbReference type="EMBL" id="WQLW01000001">
    <property type="protein sequence ID" value="MVO07737.1"/>
    <property type="molecule type" value="Genomic_DNA"/>
</dbReference>
<dbReference type="Gene3D" id="3.40.50.720">
    <property type="entry name" value="NAD(P)-binding Rossmann-like Domain"/>
    <property type="match status" value="1"/>
</dbReference>
<sequence length="118" mass="13410">MKTLVIGATTNKERYAYKAIHNLVGKSHQVVAIGAKKGMALDITIETEKIPFKGVDTVTLYINPTVQREYYDYIISLHPRRVIFNPGTENPEFYTLLDENNILYEVACTLVLLATNQY</sequence>
<evidence type="ECO:0000313" key="3">
    <source>
        <dbReference type="Proteomes" id="UP000431264"/>
    </source>
</evidence>
<dbReference type="AlphaFoldDB" id="A0A6I4IRS5"/>
<comment type="caution">
    <text evidence="2">The sequence shown here is derived from an EMBL/GenBank/DDBJ whole genome shotgun (WGS) entry which is preliminary data.</text>
</comment>
<feature type="domain" description="CoA-binding" evidence="1">
    <location>
        <begin position="3"/>
        <end position="113"/>
    </location>
</feature>
<dbReference type="InterPro" id="IPR003781">
    <property type="entry name" value="CoA-bd"/>
</dbReference>
<name>A0A6I4IRS5_9FLAO</name>
<dbReference type="InterPro" id="IPR036291">
    <property type="entry name" value="NAD(P)-bd_dom_sf"/>
</dbReference>